<dbReference type="Pfam" id="PF13460">
    <property type="entry name" value="NAD_binding_10"/>
    <property type="match status" value="1"/>
</dbReference>
<evidence type="ECO:0000313" key="3">
    <source>
        <dbReference type="Proteomes" id="UP000306888"/>
    </source>
</evidence>
<keyword evidence="3" id="KW-1185">Reference proteome</keyword>
<evidence type="ECO:0000259" key="1">
    <source>
        <dbReference type="Pfam" id="PF13460"/>
    </source>
</evidence>
<organism evidence="2 3">
    <name type="scientific">Clostridium sartagoforme</name>
    <dbReference type="NCBI Taxonomy" id="84031"/>
    <lineage>
        <taxon>Bacteria</taxon>
        <taxon>Bacillati</taxon>
        <taxon>Bacillota</taxon>
        <taxon>Clostridia</taxon>
        <taxon>Eubacteriales</taxon>
        <taxon>Clostridiaceae</taxon>
        <taxon>Clostridium</taxon>
    </lineage>
</organism>
<dbReference type="Gene3D" id="3.40.50.720">
    <property type="entry name" value="NAD(P)-binding Rossmann-like Domain"/>
    <property type="match status" value="1"/>
</dbReference>
<protein>
    <submittedName>
        <fullName evidence="2">NAD(P)-dependent oxidoreductase</fullName>
    </submittedName>
</protein>
<dbReference type="InterPro" id="IPR051606">
    <property type="entry name" value="Polyketide_Oxido-like"/>
</dbReference>
<dbReference type="RefSeq" id="WP_136007562.1">
    <property type="nucleotide sequence ID" value="NZ_SRYR01000007.1"/>
</dbReference>
<dbReference type="InterPro" id="IPR016040">
    <property type="entry name" value="NAD(P)-bd_dom"/>
</dbReference>
<evidence type="ECO:0000313" key="2">
    <source>
        <dbReference type="EMBL" id="TGY41541.1"/>
    </source>
</evidence>
<feature type="domain" description="NAD(P)-binding" evidence="1">
    <location>
        <begin position="7"/>
        <end position="192"/>
    </location>
</feature>
<proteinExistence type="predicted"/>
<dbReference type="EMBL" id="SRYR01000007">
    <property type="protein sequence ID" value="TGY41541.1"/>
    <property type="molecule type" value="Genomic_DNA"/>
</dbReference>
<sequence>MKIAVIGASGKQGSLLVKEAMSRGHEVTGFVRKGESIANKTIVKDVFDLKYDDIKDYEVIIDALGFWAEEDLPLHGKSLMYLCNILKNKENRLLVVGGAGSLYVNPEHTVKLMDGVDFPEMFKPLASAQGQALEDLRKVDNVKWTFLSPAADFRADGERTGEYKLGGEELTLNSNGESVISYADYAIAMIDEAENANYIGKRFSVVSK</sequence>
<comment type="caution">
    <text evidence="2">The sequence shown here is derived from an EMBL/GenBank/DDBJ whole genome shotgun (WGS) entry which is preliminary data.</text>
</comment>
<dbReference type="SUPFAM" id="SSF51735">
    <property type="entry name" value="NAD(P)-binding Rossmann-fold domains"/>
    <property type="match status" value="1"/>
</dbReference>
<reference evidence="2 3" key="1">
    <citation type="submission" date="2019-04" db="EMBL/GenBank/DDBJ databases">
        <title>Microbes associate with the intestines of laboratory mice.</title>
        <authorList>
            <person name="Navarre W."/>
            <person name="Wong E."/>
            <person name="Huang K."/>
            <person name="Tropini C."/>
            <person name="Ng K."/>
            <person name="Yu B."/>
        </authorList>
    </citation>
    <scope>NUCLEOTIDE SEQUENCE [LARGE SCALE GENOMIC DNA]</scope>
    <source>
        <strain evidence="2 3">NM50_B9-20</strain>
    </source>
</reference>
<dbReference type="CDD" id="cd05244">
    <property type="entry name" value="BVR-B_like_SDR_a"/>
    <property type="match status" value="1"/>
</dbReference>
<dbReference type="GO" id="GO:0016646">
    <property type="term" value="F:oxidoreductase activity, acting on the CH-NH group of donors, NAD or NADP as acceptor"/>
    <property type="evidence" value="ECO:0007669"/>
    <property type="project" value="TreeGrafter"/>
</dbReference>
<dbReference type="InterPro" id="IPR036291">
    <property type="entry name" value="NAD(P)-bd_dom_sf"/>
</dbReference>
<name>A0A4S2DKS0_9CLOT</name>
<accession>A0A4S2DKS0</accession>
<dbReference type="OrthoDB" id="9785372at2"/>
<dbReference type="PANTHER" id="PTHR43355:SF2">
    <property type="entry name" value="FLAVIN REDUCTASE (NADPH)"/>
    <property type="match status" value="1"/>
</dbReference>
<dbReference type="Proteomes" id="UP000306888">
    <property type="component" value="Unassembled WGS sequence"/>
</dbReference>
<dbReference type="AlphaFoldDB" id="A0A4S2DKS0"/>
<gene>
    <name evidence="2" type="ORF">E5347_12495</name>
</gene>
<dbReference type="PANTHER" id="PTHR43355">
    <property type="entry name" value="FLAVIN REDUCTASE (NADPH)"/>
    <property type="match status" value="1"/>
</dbReference>